<dbReference type="AlphaFoldDB" id="A0A078MUN0"/>
<dbReference type="PATRIC" id="fig|1461584.3.peg.1855"/>
<sequence length="50" mass="5036">MSESQKENGGAGPEGTIPAQEDGVGAAATDEPTSFEPEEDPEAAEDQGDS</sequence>
<evidence type="ECO:0000256" key="1">
    <source>
        <dbReference type="SAM" id="MobiDB-lite"/>
    </source>
</evidence>
<proteinExistence type="predicted"/>
<reference evidence="2" key="1">
    <citation type="submission" date="2014-07" db="EMBL/GenBank/DDBJ databases">
        <authorList>
            <person name="Urmite Genomes Urmite Genomes"/>
        </authorList>
    </citation>
    <scope>NUCLEOTIDE SEQUENCE</scope>
    <source>
        <strain evidence="2">11W110_air</strain>
    </source>
</reference>
<dbReference type="EMBL" id="LN483071">
    <property type="protein sequence ID" value="CEA08526.1"/>
    <property type="molecule type" value="Genomic_DNA"/>
</dbReference>
<protein>
    <submittedName>
        <fullName evidence="2">Uncharacterized protein</fullName>
    </submittedName>
</protein>
<feature type="region of interest" description="Disordered" evidence="1">
    <location>
        <begin position="1"/>
        <end position="50"/>
    </location>
</feature>
<gene>
    <name evidence="2" type="ORF">BN1051_01880</name>
</gene>
<feature type="compositionally biased region" description="Acidic residues" evidence="1">
    <location>
        <begin position="36"/>
        <end position="50"/>
    </location>
</feature>
<accession>A0A078MUN0</accession>
<name>A0A078MUN0_9MICC</name>
<organism evidence="2">
    <name type="scientific">Arthrobacter saudimassiliensis</name>
    <dbReference type="NCBI Taxonomy" id="1461584"/>
    <lineage>
        <taxon>Bacteria</taxon>
        <taxon>Bacillati</taxon>
        <taxon>Actinomycetota</taxon>
        <taxon>Actinomycetes</taxon>
        <taxon>Micrococcales</taxon>
        <taxon>Micrococcaceae</taxon>
        <taxon>Arthrobacter</taxon>
    </lineage>
</organism>
<evidence type="ECO:0000313" key="2">
    <source>
        <dbReference type="EMBL" id="CEA08526.1"/>
    </source>
</evidence>